<proteinExistence type="inferred from homology"/>
<dbReference type="PROSITE" id="PS00704">
    <property type="entry name" value="PROK_CO2_ANHYDRASE_1"/>
    <property type="match status" value="1"/>
</dbReference>
<comment type="caution">
    <text evidence="9">The sequence shown here is derived from an EMBL/GenBank/DDBJ whole genome shotgun (WGS) entry which is preliminary data.</text>
</comment>
<dbReference type="PANTHER" id="PTHR11002:SF76">
    <property type="entry name" value="CARBONIC ANHYDRASE"/>
    <property type="match status" value="1"/>
</dbReference>
<dbReference type="Proteomes" id="UP001404104">
    <property type="component" value="Unassembled WGS sequence"/>
</dbReference>
<keyword evidence="4" id="KW-0479">Metal-binding</keyword>
<evidence type="ECO:0000256" key="4">
    <source>
        <dbReference type="ARBA" id="ARBA00022723"/>
    </source>
</evidence>
<keyword evidence="10" id="KW-1185">Reference proteome</keyword>
<name>A0ABU9XS12_9SPHN</name>
<organism evidence="9 10">
    <name type="scientific">Sphingomonas qilianensis</name>
    <dbReference type="NCBI Taxonomy" id="1736690"/>
    <lineage>
        <taxon>Bacteria</taxon>
        <taxon>Pseudomonadati</taxon>
        <taxon>Pseudomonadota</taxon>
        <taxon>Alphaproteobacteria</taxon>
        <taxon>Sphingomonadales</taxon>
        <taxon>Sphingomonadaceae</taxon>
        <taxon>Sphingomonas</taxon>
    </lineage>
</organism>
<dbReference type="InterPro" id="IPR036874">
    <property type="entry name" value="Carbonic_anhydrase_sf"/>
</dbReference>
<evidence type="ECO:0000256" key="2">
    <source>
        <dbReference type="ARBA" id="ARBA00006217"/>
    </source>
</evidence>
<dbReference type="Pfam" id="PF00484">
    <property type="entry name" value="Pro_CA"/>
    <property type="match status" value="1"/>
</dbReference>
<sequence length="226" mass="25308">MKNYKQLLLANRAWALELTEEKSDFFERQMHGQKPEFLWIGCSDSRVSPEQMTMTPPGGMFIHRNIANLVNHDDLNLMSVLQYAVTVLGVKHVIVCGHYGCGGVKAALDGGTTGSVDTWLQTARDVASDHWEELGNQPTPEAKANRFVEFNVRDQLVNLARTEAVQTAFAGTQELWLHGWVYDIRDGRIKPLMEIDRDTVLEAVPHPKRVLLTEDERQAAPAAAAD</sequence>
<accession>A0ABU9XS12</accession>
<evidence type="ECO:0000256" key="1">
    <source>
        <dbReference type="ARBA" id="ARBA00001947"/>
    </source>
</evidence>
<dbReference type="SUPFAM" id="SSF53056">
    <property type="entry name" value="beta-carbonic anhydrase, cab"/>
    <property type="match status" value="1"/>
</dbReference>
<dbReference type="Gene3D" id="3.40.1050.10">
    <property type="entry name" value="Carbonic anhydrase"/>
    <property type="match status" value="1"/>
</dbReference>
<dbReference type="PANTHER" id="PTHR11002">
    <property type="entry name" value="CARBONIC ANHYDRASE"/>
    <property type="match status" value="1"/>
</dbReference>
<dbReference type="SMART" id="SM00947">
    <property type="entry name" value="Pro_CA"/>
    <property type="match status" value="1"/>
</dbReference>
<evidence type="ECO:0000256" key="7">
    <source>
        <dbReference type="ARBA" id="ARBA00048348"/>
    </source>
</evidence>
<reference evidence="9 10" key="1">
    <citation type="submission" date="2024-05" db="EMBL/GenBank/DDBJ databases">
        <authorList>
            <person name="Liu Q."/>
            <person name="Xin Y.-H."/>
        </authorList>
    </citation>
    <scope>NUCLEOTIDE SEQUENCE [LARGE SCALE GENOMIC DNA]</scope>
    <source>
        <strain evidence="9 10">CGMCC 1.15349</strain>
    </source>
</reference>
<dbReference type="InterPro" id="IPR001765">
    <property type="entry name" value="Carbonic_anhydrase"/>
</dbReference>
<evidence type="ECO:0000256" key="5">
    <source>
        <dbReference type="ARBA" id="ARBA00022833"/>
    </source>
</evidence>
<gene>
    <name evidence="9" type="ORF">ABC969_09275</name>
</gene>
<evidence type="ECO:0000313" key="9">
    <source>
        <dbReference type="EMBL" id="MEN2786606.1"/>
    </source>
</evidence>
<comment type="similarity">
    <text evidence="2 8">Belongs to the beta-class carbonic anhydrase family.</text>
</comment>
<dbReference type="EMBL" id="JBDIMF010000003">
    <property type="protein sequence ID" value="MEN2786606.1"/>
    <property type="molecule type" value="Genomic_DNA"/>
</dbReference>
<comment type="catalytic activity">
    <reaction evidence="7 8">
        <text>hydrogencarbonate + H(+) = CO2 + H2O</text>
        <dbReference type="Rhea" id="RHEA:10748"/>
        <dbReference type="ChEBI" id="CHEBI:15377"/>
        <dbReference type="ChEBI" id="CHEBI:15378"/>
        <dbReference type="ChEBI" id="CHEBI:16526"/>
        <dbReference type="ChEBI" id="CHEBI:17544"/>
        <dbReference type="EC" id="4.2.1.1"/>
    </reaction>
</comment>
<dbReference type="InterPro" id="IPR015892">
    <property type="entry name" value="Carbonic_anhydrase_CS"/>
</dbReference>
<dbReference type="PROSITE" id="PS00705">
    <property type="entry name" value="PROK_CO2_ANHYDRASE_2"/>
    <property type="match status" value="1"/>
</dbReference>
<evidence type="ECO:0000256" key="3">
    <source>
        <dbReference type="ARBA" id="ARBA00012925"/>
    </source>
</evidence>
<protein>
    <recommendedName>
        <fullName evidence="3 8">Carbonic anhydrase</fullName>
        <ecNumber evidence="3 8">4.2.1.1</ecNumber>
    </recommendedName>
    <alternativeName>
        <fullName evidence="8">Carbonate dehydratase</fullName>
    </alternativeName>
</protein>
<dbReference type="EC" id="4.2.1.1" evidence="3 8"/>
<dbReference type="RefSeq" id="WP_345864409.1">
    <property type="nucleotide sequence ID" value="NZ_JBDIMF010000003.1"/>
</dbReference>
<evidence type="ECO:0000256" key="6">
    <source>
        <dbReference type="ARBA" id="ARBA00023239"/>
    </source>
</evidence>
<comment type="cofactor">
    <cofactor evidence="1">
        <name>Zn(2+)</name>
        <dbReference type="ChEBI" id="CHEBI:29105"/>
    </cofactor>
</comment>
<dbReference type="CDD" id="cd00883">
    <property type="entry name" value="beta_CA_cladeA"/>
    <property type="match status" value="1"/>
</dbReference>
<comment type="function">
    <text evidence="8">Reversible hydration of carbon dioxide.</text>
</comment>
<evidence type="ECO:0000256" key="8">
    <source>
        <dbReference type="RuleBase" id="RU003956"/>
    </source>
</evidence>
<evidence type="ECO:0000313" key="10">
    <source>
        <dbReference type="Proteomes" id="UP001404104"/>
    </source>
</evidence>
<keyword evidence="5 8" id="KW-0862">Zinc</keyword>
<keyword evidence="6 8" id="KW-0456">Lyase</keyword>